<dbReference type="Proteomes" id="UP000499080">
    <property type="component" value="Unassembled WGS sequence"/>
</dbReference>
<sequence length="149" mass="17657">MGEIPSAHKIIFIVSDGKCQRYLEGLMLLTRSSSDSKHEFEQFVFVTYEMVEESLYYFQQPTITSCYQKQKWFLLSRNIGTSRFEGKRRNGFCRYKGILPTFLVVRNKFLRSSCFKDTCKSNGHISSFFMEDIQRDGYDYLFEVHKRST</sequence>
<accession>A0A4Y2N124</accession>
<dbReference type="EMBL" id="BGPR01008138">
    <property type="protein sequence ID" value="GBN31827.1"/>
    <property type="molecule type" value="Genomic_DNA"/>
</dbReference>
<protein>
    <submittedName>
        <fullName evidence="1">Uncharacterized protein</fullName>
    </submittedName>
</protein>
<comment type="caution">
    <text evidence="1">The sequence shown here is derived from an EMBL/GenBank/DDBJ whole genome shotgun (WGS) entry which is preliminary data.</text>
</comment>
<gene>
    <name evidence="1" type="ORF">AVEN_199081_1</name>
</gene>
<evidence type="ECO:0000313" key="2">
    <source>
        <dbReference type="Proteomes" id="UP000499080"/>
    </source>
</evidence>
<dbReference type="AlphaFoldDB" id="A0A4Y2N124"/>
<organism evidence="1 2">
    <name type="scientific">Araneus ventricosus</name>
    <name type="common">Orbweaver spider</name>
    <name type="synonym">Epeira ventricosa</name>
    <dbReference type="NCBI Taxonomy" id="182803"/>
    <lineage>
        <taxon>Eukaryota</taxon>
        <taxon>Metazoa</taxon>
        <taxon>Ecdysozoa</taxon>
        <taxon>Arthropoda</taxon>
        <taxon>Chelicerata</taxon>
        <taxon>Arachnida</taxon>
        <taxon>Araneae</taxon>
        <taxon>Araneomorphae</taxon>
        <taxon>Entelegynae</taxon>
        <taxon>Araneoidea</taxon>
        <taxon>Araneidae</taxon>
        <taxon>Araneus</taxon>
    </lineage>
</organism>
<proteinExistence type="predicted"/>
<keyword evidence="2" id="KW-1185">Reference proteome</keyword>
<name>A0A4Y2N124_ARAVE</name>
<evidence type="ECO:0000313" key="1">
    <source>
        <dbReference type="EMBL" id="GBN31827.1"/>
    </source>
</evidence>
<reference evidence="1 2" key="1">
    <citation type="journal article" date="2019" name="Sci. Rep.">
        <title>Orb-weaving spider Araneus ventricosus genome elucidates the spidroin gene catalogue.</title>
        <authorList>
            <person name="Kono N."/>
            <person name="Nakamura H."/>
            <person name="Ohtoshi R."/>
            <person name="Moran D.A.P."/>
            <person name="Shinohara A."/>
            <person name="Yoshida Y."/>
            <person name="Fujiwara M."/>
            <person name="Mori M."/>
            <person name="Tomita M."/>
            <person name="Arakawa K."/>
        </authorList>
    </citation>
    <scope>NUCLEOTIDE SEQUENCE [LARGE SCALE GENOMIC DNA]</scope>
</reference>